<dbReference type="InterPro" id="IPR037165">
    <property type="entry name" value="AldOxase/xan_DH_Mopterin-bd_sf"/>
</dbReference>
<dbReference type="InterPro" id="IPR008274">
    <property type="entry name" value="AldOxase/xan_DH_MoCoBD1"/>
</dbReference>
<feature type="domain" description="Aldehyde oxidase/xanthine dehydrogenase a/b hammerhead" evidence="3">
    <location>
        <begin position="32"/>
        <end position="136"/>
    </location>
</feature>
<keyword evidence="1" id="KW-0500">Molybdenum</keyword>
<dbReference type="SUPFAM" id="SSF56003">
    <property type="entry name" value="Molybdenum cofactor-binding domain"/>
    <property type="match status" value="1"/>
</dbReference>
<dbReference type="InterPro" id="IPR000674">
    <property type="entry name" value="Ald_Oxase/Xan_DH_a/b"/>
</dbReference>
<evidence type="ECO:0000259" key="3">
    <source>
        <dbReference type="SMART" id="SM01008"/>
    </source>
</evidence>
<dbReference type="InterPro" id="IPR016208">
    <property type="entry name" value="Ald_Oxase/xanthine_DH-like"/>
</dbReference>
<dbReference type="GO" id="GO:0005506">
    <property type="term" value="F:iron ion binding"/>
    <property type="evidence" value="ECO:0007669"/>
    <property type="project" value="InterPro"/>
</dbReference>
<dbReference type="PANTHER" id="PTHR11908">
    <property type="entry name" value="XANTHINE DEHYDROGENASE"/>
    <property type="match status" value="1"/>
</dbReference>
<dbReference type="InterPro" id="IPR046867">
    <property type="entry name" value="AldOxase/xan_DH_MoCoBD2"/>
</dbReference>
<dbReference type="AlphaFoldDB" id="A0A7X2NQG5"/>
<comment type="caution">
    <text evidence="4">The sequence shown here is derived from an EMBL/GenBank/DDBJ whole genome shotgun (WGS) entry which is preliminary data.</text>
</comment>
<reference evidence="4 5" key="1">
    <citation type="submission" date="2019-08" db="EMBL/GenBank/DDBJ databases">
        <title>In-depth cultivation of the pig gut microbiome towards novel bacterial diversity and tailored functional studies.</title>
        <authorList>
            <person name="Wylensek D."/>
            <person name="Hitch T.C.A."/>
            <person name="Clavel T."/>
        </authorList>
    </citation>
    <scope>NUCLEOTIDE SEQUENCE [LARGE SCALE GENOMIC DNA]</scope>
    <source>
        <strain evidence="4 5">Oil+RF-744-GAM-WT-6</strain>
    </source>
</reference>
<dbReference type="GO" id="GO:0016491">
    <property type="term" value="F:oxidoreductase activity"/>
    <property type="evidence" value="ECO:0007669"/>
    <property type="project" value="UniProtKB-KW"/>
</dbReference>
<dbReference type="PANTHER" id="PTHR11908:SF132">
    <property type="entry name" value="ALDEHYDE OXIDASE 1-RELATED"/>
    <property type="match status" value="1"/>
</dbReference>
<organism evidence="4 5">
    <name type="scientific">Stecheria intestinalis</name>
    <dbReference type="NCBI Taxonomy" id="2606630"/>
    <lineage>
        <taxon>Bacteria</taxon>
        <taxon>Bacillati</taxon>
        <taxon>Bacillota</taxon>
        <taxon>Erysipelotrichia</taxon>
        <taxon>Erysipelotrichales</taxon>
        <taxon>Erysipelotrichaceae</taxon>
        <taxon>Stecheria</taxon>
    </lineage>
</organism>
<dbReference type="Proteomes" id="UP000461880">
    <property type="component" value="Unassembled WGS sequence"/>
</dbReference>
<dbReference type="EMBL" id="VUMN01000003">
    <property type="protein sequence ID" value="MSS57717.1"/>
    <property type="molecule type" value="Genomic_DNA"/>
</dbReference>
<dbReference type="Pfam" id="PF20256">
    <property type="entry name" value="MoCoBD_2"/>
    <property type="match status" value="1"/>
</dbReference>
<dbReference type="SUPFAM" id="SSF54665">
    <property type="entry name" value="CO dehydrogenase molybdoprotein N-domain-like"/>
    <property type="match status" value="1"/>
</dbReference>
<evidence type="ECO:0000313" key="4">
    <source>
        <dbReference type="EMBL" id="MSS57717.1"/>
    </source>
</evidence>
<dbReference type="InterPro" id="IPR036856">
    <property type="entry name" value="Ald_Oxase/Xan_DH_a/b_sf"/>
</dbReference>
<evidence type="ECO:0000256" key="2">
    <source>
        <dbReference type="ARBA" id="ARBA00023002"/>
    </source>
</evidence>
<keyword evidence="5" id="KW-1185">Reference proteome</keyword>
<dbReference type="Pfam" id="PF02738">
    <property type="entry name" value="MoCoBD_1"/>
    <property type="match status" value="1"/>
</dbReference>
<dbReference type="SMART" id="SM01008">
    <property type="entry name" value="Ald_Xan_dh_C"/>
    <property type="match status" value="1"/>
</dbReference>
<sequence>MSKKMNFRDIVQPNYRHVGKYMPRIEAKDIVTGHATFLDDYNVPGQLYGKTKRSPYPHAKIKSIDISKAEAYPGVRAVVTYKNVPEQWGLGLPVHRHLLEDEVWYVGDLVALVAADTVEIATEALDLIDVEYEELPAVYSAEEALKEGAPQLYKRFPGNHVDNGIKYFQPDGPWWQIIRGDVKKGFEESDYIAEDKVEFNKMPFPGAPEAPSVIAKWTGEENFTLWASSQSSHILKLMAEGRIPKSNFDVRTFNVGGSYGNKQSMMTTVLSACMLSKVTAKPVKIIMTKSEQLMCYEVRLGSTMNAKIGMTKDGIVNAVEGKWLVDTGAIADSVQGQVGVGLGEAQLVCAKCPNWNMDSEIAVTNRQAAGIVRGYGGQELNSCLERLMCTAMKAGNFNPLDVFKKNYIAPGDRFIWRDGRWWQSRSSMFFPEAMQGAADRFGWDKKWVGWNKPYWVSEDGKRARGVGMGVIGNADINEDNTEAIVRIIPDLVGNPRASRAVIEMDITESGMGTRSNVVKQVAEVLNVPVDRVYITEPGSKYNPSNYGLCGSRGVITTGKAATLAAEECKKKALELAATYFKRSVDQMETKDFMVYVRDTPELKVPMFKLCPKELSIVGYGKHMELFNIPSCIAVFADVEVDLETGRQRLLHIGAGTDIGQVLDPKALEMQLEGGIGSACFDTASFEECIQDHETGRLVTSNLLDYKWRTFNEFPTYDAYVMESQIDSYMFRALGIGEVSGAAGAGAVLMAVSNATGVDIKEYPATPAVILKAIGKL</sequence>
<name>A0A7X2NQG5_9FIRM</name>
<evidence type="ECO:0000256" key="1">
    <source>
        <dbReference type="ARBA" id="ARBA00022505"/>
    </source>
</evidence>
<evidence type="ECO:0000313" key="5">
    <source>
        <dbReference type="Proteomes" id="UP000461880"/>
    </source>
</evidence>
<dbReference type="Pfam" id="PF01315">
    <property type="entry name" value="Ald_Xan_dh_C"/>
    <property type="match status" value="1"/>
</dbReference>
<keyword evidence="2" id="KW-0560">Oxidoreductase</keyword>
<protein>
    <submittedName>
        <fullName evidence="4">Xanthine dehydrogenase family protein molybdopterin-binding subunit</fullName>
    </submittedName>
</protein>
<dbReference type="RefSeq" id="WP_154502739.1">
    <property type="nucleotide sequence ID" value="NZ_JAQXPC010000087.1"/>
</dbReference>
<proteinExistence type="predicted"/>
<dbReference type="Gene3D" id="3.90.1170.50">
    <property type="entry name" value="Aldehyde oxidase/xanthine dehydrogenase, a/b hammerhead"/>
    <property type="match status" value="1"/>
</dbReference>
<accession>A0A7X2NQG5</accession>
<dbReference type="Gene3D" id="3.30.365.10">
    <property type="entry name" value="Aldehyde oxidase/xanthine dehydrogenase, molybdopterin binding domain"/>
    <property type="match status" value="4"/>
</dbReference>
<gene>
    <name evidence="4" type="ORF">FYJ51_02205</name>
</gene>